<dbReference type="GO" id="GO:0033819">
    <property type="term" value="F:lipoyl(octanoyl) transferase activity"/>
    <property type="evidence" value="ECO:0007669"/>
    <property type="project" value="UniProtKB-EC"/>
</dbReference>
<dbReference type="InterPro" id="IPR000544">
    <property type="entry name" value="Octanoyltransferase"/>
</dbReference>
<dbReference type="SUPFAM" id="SSF55681">
    <property type="entry name" value="Class II aaRS and biotin synthetases"/>
    <property type="match status" value="1"/>
</dbReference>
<dbReference type="EC" id="2.3.1.181" evidence="3"/>
<keyword evidence="5" id="KW-0012">Acyltransferase</keyword>
<keyword evidence="4 9" id="KW-0808">Transferase</keyword>
<dbReference type="InterPro" id="IPR004143">
    <property type="entry name" value="BPL_LPL_catalytic"/>
</dbReference>
<evidence type="ECO:0000256" key="1">
    <source>
        <dbReference type="ARBA" id="ARBA00004821"/>
    </source>
</evidence>
<dbReference type="PROSITE" id="PS01313">
    <property type="entry name" value="LIPB"/>
    <property type="match status" value="1"/>
</dbReference>
<evidence type="ECO:0000256" key="3">
    <source>
        <dbReference type="ARBA" id="ARBA00012334"/>
    </source>
</evidence>
<organism evidence="9">
    <name type="scientific">Schistocephalus solidus</name>
    <name type="common">Tapeworm</name>
    <dbReference type="NCBI Taxonomy" id="70667"/>
    <lineage>
        <taxon>Eukaryota</taxon>
        <taxon>Metazoa</taxon>
        <taxon>Spiralia</taxon>
        <taxon>Lophotrochozoa</taxon>
        <taxon>Platyhelminthes</taxon>
        <taxon>Cestoda</taxon>
        <taxon>Eucestoda</taxon>
        <taxon>Diphyllobothriidea</taxon>
        <taxon>Diphyllobothriidae</taxon>
        <taxon>Schistocephalus</taxon>
    </lineage>
</organism>
<dbReference type="AlphaFoldDB" id="A0A0X3P2T5"/>
<dbReference type="PANTHER" id="PTHR10993">
    <property type="entry name" value="OCTANOYLTRANSFERASE"/>
    <property type="match status" value="1"/>
</dbReference>
<evidence type="ECO:0000256" key="7">
    <source>
        <dbReference type="ARBA" id="ARBA00033331"/>
    </source>
</evidence>
<dbReference type="PROSITE" id="PS51733">
    <property type="entry name" value="BPL_LPL_CATALYTIC"/>
    <property type="match status" value="1"/>
</dbReference>
<accession>A0A0X3P2T5</accession>
<feature type="domain" description="BPL/LPL catalytic" evidence="8">
    <location>
        <begin position="35"/>
        <end position="230"/>
    </location>
</feature>
<evidence type="ECO:0000256" key="2">
    <source>
        <dbReference type="ARBA" id="ARBA00007907"/>
    </source>
</evidence>
<evidence type="ECO:0000256" key="6">
    <source>
        <dbReference type="ARBA" id="ARBA00030797"/>
    </source>
</evidence>
<comment type="pathway">
    <text evidence="1">Protein modification; protein lipoylation via endogenous pathway; protein N(6)-(lipoyl)lysine from octanoyl-[acyl-carrier-protein]: step 1/2.</text>
</comment>
<protein>
    <recommendedName>
        <fullName evidence="3">lipoyl(octanoyl) transferase</fullName>
        <ecNumber evidence="3">2.3.1.181</ecNumber>
    </recommendedName>
    <alternativeName>
        <fullName evidence="6">Lipoate-protein ligase B</fullName>
    </alternativeName>
    <alternativeName>
        <fullName evidence="7">Lipoyl/octanoyl transferase</fullName>
    </alternativeName>
</protein>
<gene>
    <name evidence="9" type="primary">LIPT2</name>
    <name evidence="9" type="ORF">TR114021</name>
</gene>
<reference evidence="9" key="1">
    <citation type="submission" date="2016-01" db="EMBL/GenBank/DDBJ databases">
        <title>Reference transcriptome for the parasite Schistocephalus solidus: insights into the molecular evolution of parasitism.</title>
        <authorList>
            <person name="Hebert F.O."/>
            <person name="Grambauer S."/>
            <person name="Barber I."/>
            <person name="Landry C.R."/>
            <person name="Aubin-Horth N."/>
        </authorList>
    </citation>
    <scope>NUCLEOTIDE SEQUENCE</scope>
</reference>
<dbReference type="GO" id="GO:0009249">
    <property type="term" value="P:protein lipoylation"/>
    <property type="evidence" value="ECO:0007669"/>
    <property type="project" value="InterPro"/>
</dbReference>
<dbReference type="NCBIfam" id="TIGR00214">
    <property type="entry name" value="lipB"/>
    <property type="match status" value="1"/>
</dbReference>
<dbReference type="CDD" id="cd16444">
    <property type="entry name" value="LipB"/>
    <property type="match status" value="1"/>
</dbReference>
<dbReference type="InterPro" id="IPR045864">
    <property type="entry name" value="aa-tRNA-synth_II/BPL/LPL"/>
</dbReference>
<sequence length="295" mass="32812">MTLIIRAWFLGSVNYLPALELQKALVQLNKRPHNSSPPHTILLVQHEPVYTVGIRHNMYDFQQAEQLKKGGAHFIKTDRGGLITYHGPGQLTAYPIIHLKSRHLAGNGLRWYVGALEQAGYEVCRENFAVSTACKGSVLFPESTGATGVWLDRGHKIMSIGIHRSGDVTYHGVGLNCTDEPLRWFEQITPCGLVDCKMASIESATNCRVTPETVAPVLAKALFTNIFRQADAPSSVRLTFSKLPSLDGTSGWEMLTRFILHDADLRSRNASPVRLNLSEALLHMRTFYRTKAVSM</sequence>
<dbReference type="Pfam" id="PF21948">
    <property type="entry name" value="LplA-B_cat"/>
    <property type="match status" value="1"/>
</dbReference>
<evidence type="ECO:0000256" key="4">
    <source>
        <dbReference type="ARBA" id="ARBA00022679"/>
    </source>
</evidence>
<evidence type="ECO:0000256" key="5">
    <source>
        <dbReference type="ARBA" id="ARBA00023315"/>
    </source>
</evidence>
<proteinExistence type="inferred from homology"/>
<dbReference type="PANTHER" id="PTHR10993:SF7">
    <property type="entry name" value="LIPOYLTRANSFERASE 2, MITOCHONDRIAL-RELATED"/>
    <property type="match status" value="1"/>
</dbReference>
<evidence type="ECO:0000259" key="8">
    <source>
        <dbReference type="PROSITE" id="PS51733"/>
    </source>
</evidence>
<dbReference type="UniPathway" id="UPA00538">
    <property type="reaction ID" value="UER00592"/>
</dbReference>
<name>A0A0X3P2T5_SCHSO</name>
<dbReference type="Gene3D" id="3.30.930.10">
    <property type="entry name" value="Bira Bifunctional Protein, Domain 2"/>
    <property type="match status" value="1"/>
</dbReference>
<dbReference type="EMBL" id="GEEE01016931">
    <property type="protein sequence ID" value="JAP46294.1"/>
    <property type="molecule type" value="Transcribed_RNA"/>
</dbReference>
<comment type="similarity">
    <text evidence="2">Belongs to the LipB family.</text>
</comment>
<evidence type="ECO:0000313" key="9">
    <source>
        <dbReference type="EMBL" id="JAP46294.1"/>
    </source>
</evidence>
<dbReference type="InterPro" id="IPR020605">
    <property type="entry name" value="Octanoyltransferase_CS"/>
</dbReference>